<feature type="transmembrane region" description="Helical" evidence="2">
    <location>
        <begin position="56"/>
        <end position="81"/>
    </location>
</feature>
<evidence type="ECO:0000256" key="2">
    <source>
        <dbReference type="SAM" id="Phobius"/>
    </source>
</evidence>
<keyword evidence="2" id="KW-1133">Transmembrane helix</keyword>
<dbReference type="PANTHER" id="PTHR36694:SF11">
    <property type="entry name" value="LP21121P-RELATED"/>
    <property type="match status" value="1"/>
</dbReference>
<dbReference type="RefSeq" id="XP_002739793.1">
    <property type="nucleotide sequence ID" value="XM_002739747.2"/>
</dbReference>
<sequence>MYDMAIIVRCCCCNVRTGSIWAASYSLITSLLNVGLYAYFTVIYQNMESGYLHIPYIVFPITTGCSGLVFMLSIVLIIGLIMDHKKLLLPWIIFYIFYILAEGATSFVLVFFFGAHAMNLFALAWFVSRTILGVYCIICVVSQYQELNEGRGRSYDYERDAYMDDDADAPPETIESPRVMKFTIHGDQTQRQYSTASTKSAGDIELEETRSYSTPRRHPRSPKIVPREVQTPNNGYQNRYFEDDVF</sequence>
<feature type="transmembrane region" description="Helical" evidence="2">
    <location>
        <begin position="20"/>
        <end position="44"/>
    </location>
</feature>
<gene>
    <name evidence="4" type="primary">LOC100371028</name>
</gene>
<keyword evidence="2" id="KW-0812">Transmembrane</keyword>
<reference evidence="4" key="1">
    <citation type="submission" date="2025-08" db="UniProtKB">
        <authorList>
            <consortium name="RefSeq"/>
        </authorList>
    </citation>
    <scope>IDENTIFICATION</scope>
    <source>
        <tissue evidence="4">Testes</tissue>
    </source>
</reference>
<accession>A0ABM0GXW9</accession>
<organism evidence="3 4">
    <name type="scientific">Saccoglossus kowalevskii</name>
    <name type="common">Acorn worm</name>
    <dbReference type="NCBI Taxonomy" id="10224"/>
    <lineage>
        <taxon>Eukaryota</taxon>
        <taxon>Metazoa</taxon>
        <taxon>Hemichordata</taxon>
        <taxon>Enteropneusta</taxon>
        <taxon>Harrimaniidae</taxon>
        <taxon>Saccoglossus</taxon>
    </lineage>
</organism>
<dbReference type="Proteomes" id="UP000694865">
    <property type="component" value="Unplaced"/>
</dbReference>
<proteinExistence type="predicted"/>
<feature type="transmembrane region" description="Helical" evidence="2">
    <location>
        <begin position="120"/>
        <end position="141"/>
    </location>
</feature>
<dbReference type="PANTHER" id="PTHR36694">
    <property type="entry name" value="PASIFLORA 1, ISOFORM A-RELATED"/>
    <property type="match status" value="1"/>
</dbReference>
<name>A0ABM0GXW9_SACKO</name>
<feature type="region of interest" description="Disordered" evidence="1">
    <location>
        <begin position="188"/>
        <end position="246"/>
    </location>
</feature>
<keyword evidence="2" id="KW-0472">Membrane</keyword>
<feature type="transmembrane region" description="Helical" evidence="2">
    <location>
        <begin position="88"/>
        <end position="114"/>
    </location>
</feature>
<evidence type="ECO:0000313" key="3">
    <source>
        <dbReference type="Proteomes" id="UP000694865"/>
    </source>
</evidence>
<evidence type="ECO:0000256" key="1">
    <source>
        <dbReference type="SAM" id="MobiDB-lite"/>
    </source>
</evidence>
<feature type="compositionally biased region" description="Polar residues" evidence="1">
    <location>
        <begin position="188"/>
        <end position="200"/>
    </location>
</feature>
<dbReference type="GeneID" id="100371028"/>
<dbReference type="InterPro" id="IPR031720">
    <property type="entry name" value="DUF4728"/>
</dbReference>
<evidence type="ECO:0000313" key="4">
    <source>
        <dbReference type="RefSeq" id="XP_002739793.1"/>
    </source>
</evidence>
<dbReference type="Pfam" id="PF15860">
    <property type="entry name" value="DUF4728"/>
    <property type="match status" value="1"/>
</dbReference>
<keyword evidence="3" id="KW-1185">Reference proteome</keyword>
<protein>
    <submittedName>
        <fullName evidence="4">Uncharacterized protein LOC100371028</fullName>
    </submittedName>
</protein>